<evidence type="ECO:0000313" key="2">
    <source>
        <dbReference type="EMBL" id="CAL1613957.1"/>
    </source>
</evidence>
<sequence length="81" mass="8402">MASFKKSFESLKGTGHSAAKGVTDNTVEAAQEAIQQVADSSKETMSAAAQEVSRQSQASIGKAADKASDGIKEFGQSLHTK</sequence>
<reference evidence="2 3" key="1">
    <citation type="submission" date="2024-04" db="EMBL/GenBank/DDBJ databases">
        <authorList>
            <person name="Waldvogel A.-M."/>
            <person name="Schoenle A."/>
        </authorList>
    </citation>
    <scope>NUCLEOTIDE SEQUENCE [LARGE SCALE GENOMIC DNA]</scope>
</reference>
<dbReference type="AlphaFoldDB" id="A0AAV2MKZ3"/>
<feature type="region of interest" description="Disordered" evidence="1">
    <location>
        <begin position="1"/>
        <end position="81"/>
    </location>
</feature>
<feature type="compositionally biased region" description="Low complexity" evidence="1">
    <location>
        <begin position="27"/>
        <end position="38"/>
    </location>
</feature>
<organism evidence="2 3">
    <name type="scientific">Knipowitschia caucasica</name>
    <name type="common">Caucasian dwarf goby</name>
    <name type="synonym">Pomatoschistus caucasicus</name>
    <dbReference type="NCBI Taxonomy" id="637954"/>
    <lineage>
        <taxon>Eukaryota</taxon>
        <taxon>Metazoa</taxon>
        <taxon>Chordata</taxon>
        <taxon>Craniata</taxon>
        <taxon>Vertebrata</taxon>
        <taxon>Euteleostomi</taxon>
        <taxon>Actinopterygii</taxon>
        <taxon>Neopterygii</taxon>
        <taxon>Teleostei</taxon>
        <taxon>Neoteleostei</taxon>
        <taxon>Acanthomorphata</taxon>
        <taxon>Gobiaria</taxon>
        <taxon>Gobiiformes</taxon>
        <taxon>Gobioidei</taxon>
        <taxon>Gobiidae</taxon>
        <taxon>Gobiinae</taxon>
        <taxon>Knipowitschia</taxon>
    </lineage>
</organism>
<keyword evidence="3" id="KW-1185">Reference proteome</keyword>
<accession>A0AAV2MKZ3</accession>
<feature type="compositionally biased region" description="Basic and acidic residues" evidence="1">
    <location>
        <begin position="63"/>
        <end position="72"/>
    </location>
</feature>
<protein>
    <submittedName>
        <fullName evidence="2">Uncharacterized protein</fullName>
    </submittedName>
</protein>
<dbReference type="Proteomes" id="UP001497482">
    <property type="component" value="Chromosome 8"/>
</dbReference>
<name>A0AAV2MKZ3_KNICA</name>
<dbReference type="EMBL" id="OZ035830">
    <property type="protein sequence ID" value="CAL1613957.1"/>
    <property type="molecule type" value="Genomic_DNA"/>
</dbReference>
<evidence type="ECO:0000313" key="3">
    <source>
        <dbReference type="Proteomes" id="UP001497482"/>
    </source>
</evidence>
<proteinExistence type="predicted"/>
<gene>
    <name evidence="2" type="ORF">KC01_LOCUS40073</name>
</gene>
<evidence type="ECO:0000256" key="1">
    <source>
        <dbReference type="SAM" id="MobiDB-lite"/>
    </source>
</evidence>